<reference evidence="1 2" key="1">
    <citation type="submission" date="2017-09" db="EMBL/GenBank/DDBJ databases">
        <authorList>
            <person name="Varghese N."/>
            <person name="Submissions S."/>
        </authorList>
    </citation>
    <scope>NUCLEOTIDE SEQUENCE [LARGE SCALE GENOMIC DNA]</scope>
    <source>
        <strain evidence="1 2">OK806</strain>
    </source>
</reference>
<accession>A0A7Z7IDX6</accession>
<protein>
    <submittedName>
        <fullName evidence="1">Uncharacterized protein</fullName>
    </submittedName>
</protein>
<dbReference type="AlphaFoldDB" id="A0A7Z7IDX6"/>
<dbReference type="OrthoDB" id="7064339at2"/>
<sequence length="176" mass="19349">MKLLSAIYGSPVELLDKARRDGEALTQALSICDQSAVRDSLFNFAISAYHLLDWVKAFRPELKGTVTALLNGSDSLGACRDLCNASKHLILTLERGPYREHPPIVANVNISPTAQTSRLHIAEVSEQAGEQGIAPTSQPPWRLKIQMKDGSKIAAEDLVSEVIGVWERFFADNHIQ</sequence>
<comment type="caution">
    <text evidence="1">The sequence shown here is derived from an EMBL/GenBank/DDBJ whole genome shotgun (WGS) entry which is preliminary data.</text>
</comment>
<evidence type="ECO:0000313" key="2">
    <source>
        <dbReference type="Proteomes" id="UP000219522"/>
    </source>
</evidence>
<name>A0A7Z7IDX6_9BURK</name>
<organism evidence="1 2">
    <name type="scientific">Caballeronia arationis</name>
    <dbReference type="NCBI Taxonomy" id="1777142"/>
    <lineage>
        <taxon>Bacteria</taxon>
        <taxon>Pseudomonadati</taxon>
        <taxon>Pseudomonadota</taxon>
        <taxon>Betaproteobacteria</taxon>
        <taxon>Burkholderiales</taxon>
        <taxon>Burkholderiaceae</taxon>
        <taxon>Caballeronia</taxon>
    </lineage>
</organism>
<dbReference type="RefSeq" id="WP_062638008.1">
    <property type="nucleotide sequence ID" value="NZ_FCOG02000028.1"/>
</dbReference>
<dbReference type="EMBL" id="OCSU01000003">
    <property type="protein sequence ID" value="SOE88789.1"/>
    <property type="molecule type" value="Genomic_DNA"/>
</dbReference>
<gene>
    <name evidence="1" type="ORF">SAMN05446927_7412</name>
</gene>
<dbReference type="Proteomes" id="UP000219522">
    <property type="component" value="Unassembled WGS sequence"/>
</dbReference>
<proteinExistence type="predicted"/>
<evidence type="ECO:0000313" key="1">
    <source>
        <dbReference type="EMBL" id="SOE88789.1"/>
    </source>
</evidence>
<keyword evidence="2" id="KW-1185">Reference proteome</keyword>